<gene>
    <name evidence="1" type="ORF">LTS18_003999</name>
</gene>
<evidence type="ECO:0000313" key="2">
    <source>
        <dbReference type="Proteomes" id="UP001186974"/>
    </source>
</evidence>
<organism evidence="1 2">
    <name type="scientific">Coniosporium uncinatum</name>
    <dbReference type="NCBI Taxonomy" id="93489"/>
    <lineage>
        <taxon>Eukaryota</taxon>
        <taxon>Fungi</taxon>
        <taxon>Dikarya</taxon>
        <taxon>Ascomycota</taxon>
        <taxon>Pezizomycotina</taxon>
        <taxon>Dothideomycetes</taxon>
        <taxon>Dothideomycetes incertae sedis</taxon>
        <taxon>Coniosporium</taxon>
    </lineage>
</organism>
<reference evidence="1" key="1">
    <citation type="submission" date="2024-09" db="EMBL/GenBank/DDBJ databases">
        <title>Black Yeasts Isolated from many extreme environments.</title>
        <authorList>
            <person name="Coleine C."/>
            <person name="Stajich J.E."/>
            <person name="Selbmann L."/>
        </authorList>
    </citation>
    <scope>NUCLEOTIDE SEQUENCE</scope>
    <source>
        <strain evidence="1">CCFEE 5737</strain>
    </source>
</reference>
<keyword evidence="2" id="KW-1185">Reference proteome</keyword>
<evidence type="ECO:0000313" key="1">
    <source>
        <dbReference type="EMBL" id="KAK3064784.1"/>
    </source>
</evidence>
<comment type="caution">
    <text evidence="1">The sequence shown here is derived from an EMBL/GenBank/DDBJ whole genome shotgun (WGS) entry which is preliminary data.</text>
</comment>
<dbReference type="EMBL" id="JAWDJW010006428">
    <property type="protein sequence ID" value="KAK3064784.1"/>
    <property type="molecule type" value="Genomic_DNA"/>
</dbReference>
<protein>
    <submittedName>
        <fullName evidence="1">Uncharacterized protein</fullName>
    </submittedName>
</protein>
<dbReference type="Proteomes" id="UP001186974">
    <property type="component" value="Unassembled WGS sequence"/>
</dbReference>
<sequence>MCPTWVPRWDLAFDEELDPSSLAFFFRANDGFYLPSAKPPAAANDRIWLAYEQGSILRIKGVQLDTVQATSVRMISADFGDAAALENLLLDFEDDVAADAESKVIENGDALLSATLLAGRNSHRHPVADQDLQGLQTLLKWIWEDETLPPEPSVWVEDNDTEAIAAYQYYDALINACQNLQFLLTEDARMALAHYQIKPGDIVVVAYGGIWPIILRPCDDGTYQWICFARVHGIMFGEPMRQNKASGAPDVESCFR</sequence>
<proteinExistence type="predicted"/>
<name>A0ACC3DBE4_9PEZI</name>
<accession>A0ACC3DBE4</accession>